<dbReference type="AlphaFoldDB" id="A0A7D7S4F0"/>
<dbReference type="Pfam" id="PF00664">
    <property type="entry name" value="ABC_membrane"/>
    <property type="match status" value="1"/>
</dbReference>
<organism evidence="12 13">
    <name type="scientific">Neisseria shayeganii</name>
    <dbReference type="NCBI Taxonomy" id="607712"/>
    <lineage>
        <taxon>Bacteria</taxon>
        <taxon>Pseudomonadati</taxon>
        <taxon>Pseudomonadota</taxon>
        <taxon>Betaproteobacteria</taxon>
        <taxon>Neisseriales</taxon>
        <taxon>Neisseriaceae</taxon>
        <taxon>Neisseria</taxon>
    </lineage>
</organism>
<evidence type="ECO:0000256" key="6">
    <source>
        <dbReference type="ARBA" id="ARBA00022840"/>
    </source>
</evidence>
<proteinExistence type="predicted"/>
<evidence type="ECO:0000313" key="12">
    <source>
        <dbReference type="EMBL" id="QMT39906.1"/>
    </source>
</evidence>
<dbReference type="Proteomes" id="UP000514752">
    <property type="component" value="Chromosome"/>
</dbReference>
<dbReference type="EMBL" id="CP059567">
    <property type="protein sequence ID" value="QMT39906.1"/>
    <property type="molecule type" value="Genomic_DNA"/>
</dbReference>
<feature type="transmembrane region" description="Helical" evidence="9">
    <location>
        <begin position="244"/>
        <end position="266"/>
    </location>
</feature>
<protein>
    <submittedName>
        <fullName evidence="12">ABC transporter ATP-binding protein/permease</fullName>
    </submittedName>
</protein>
<dbReference type="Pfam" id="PF00005">
    <property type="entry name" value="ABC_tran"/>
    <property type="match status" value="1"/>
</dbReference>
<dbReference type="InterPro" id="IPR003439">
    <property type="entry name" value="ABC_transporter-like_ATP-bd"/>
</dbReference>
<keyword evidence="3" id="KW-1003">Cell membrane</keyword>
<dbReference type="InterPro" id="IPR003593">
    <property type="entry name" value="AAA+_ATPase"/>
</dbReference>
<dbReference type="FunFam" id="3.40.50.300:FF:000854">
    <property type="entry name" value="Multidrug ABC transporter ATP-binding protein"/>
    <property type="match status" value="1"/>
</dbReference>
<dbReference type="RefSeq" id="WP_182121670.1">
    <property type="nucleotide sequence ID" value="NZ_CP059567.1"/>
</dbReference>
<evidence type="ECO:0000256" key="2">
    <source>
        <dbReference type="ARBA" id="ARBA00022448"/>
    </source>
</evidence>
<dbReference type="InterPro" id="IPR036640">
    <property type="entry name" value="ABC1_TM_sf"/>
</dbReference>
<feature type="transmembrane region" description="Helical" evidence="9">
    <location>
        <begin position="56"/>
        <end position="73"/>
    </location>
</feature>
<keyword evidence="5" id="KW-0547">Nucleotide-binding</keyword>
<dbReference type="SUPFAM" id="SSF90123">
    <property type="entry name" value="ABC transporter transmembrane region"/>
    <property type="match status" value="1"/>
</dbReference>
<keyword evidence="7 9" id="KW-1133">Transmembrane helix</keyword>
<sequence length="582" mass="64693">MKLDKRLLNLVPECRRWIYLTVACNWLGLLAAMVSALAAAYLLQAAQQSRWQTGDAVWLLLCLIAALLLRAFSGQRAVHYSYLASHQIKHRLRLLLYHKLIRLYGRSEPPPATAATIQSAAEGVEQLEVFFGRYVPQFYYSLLAPLTLFALLVWFNWPAALTLLLCVPLIPLSIAAVNITAKKLFRRYWGEYTHLGSRFLDNLQGLPTLKVFQDDGHQAALMHQDAQRFRQITMRVLLMQLNSVSLMDILAYGGAAAGIGVALWQFQAGQMSLAALIAFLILAVEFFLPLRLLGSYFHVAMTGLSASDQIFSLLDSPEAPQTTTTARLQPPLSFRTENLNFAYADGPPVLENVNISAQPGELTVLVGPSGSGKSTVLSLLAGLQTAPPQTVYLNGRPLDDWNRDDVHQRVCWVGHHSHVFSGSLRDNLLMVCPEADDAALYAALASVNLDGFVRANGGLEMMLLDQGRNLSGGQVQRLALARALLYDADAYLLDEAASNIDIDSEQLILQTFARLKRHKTLVMVSHRLSAAVQADRVYVFDRGRLVEQGIHDELLRQNGLYAQLFRQQQALEAVYRQGAYHE</sequence>
<evidence type="ECO:0000256" key="3">
    <source>
        <dbReference type="ARBA" id="ARBA00022475"/>
    </source>
</evidence>
<dbReference type="CDD" id="cd03228">
    <property type="entry name" value="ABCC_MRP_Like"/>
    <property type="match status" value="1"/>
</dbReference>
<dbReference type="InterPro" id="IPR039421">
    <property type="entry name" value="Type_1_exporter"/>
</dbReference>
<dbReference type="PANTHER" id="PTHR24221:SF654">
    <property type="entry name" value="ATP-BINDING CASSETTE SUB-FAMILY B MEMBER 6"/>
    <property type="match status" value="1"/>
</dbReference>
<evidence type="ECO:0000313" key="13">
    <source>
        <dbReference type="Proteomes" id="UP000514752"/>
    </source>
</evidence>
<evidence type="ECO:0000259" key="11">
    <source>
        <dbReference type="PROSITE" id="PS50929"/>
    </source>
</evidence>
<dbReference type="Gene3D" id="3.40.50.300">
    <property type="entry name" value="P-loop containing nucleotide triphosphate hydrolases"/>
    <property type="match status" value="1"/>
</dbReference>
<dbReference type="KEGG" id="nsg:H3L94_08545"/>
<evidence type="ECO:0000256" key="7">
    <source>
        <dbReference type="ARBA" id="ARBA00022989"/>
    </source>
</evidence>
<feature type="transmembrane region" description="Helical" evidence="9">
    <location>
        <begin position="161"/>
        <end position="181"/>
    </location>
</feature>
<name>A0A7D7S4F0_9NEIS</name>
<keyword evidence="2" id="KW-0813">Transport</keyword>
<feature type="transmembrane region" description="Helical" evidence="9">
    <location>
        <begin position="20"/>
        <end position="44"/>
    </location>
</feature>
<gene>
    <name evidence="12" type="ORF">H3L94_08545</name>
</gene>
<dbReference type="PROSITE" id="PS50893">
    <property type="entry name" value="ABC_TRANSPORTER_2"/>
    <property type="match status" value="1"/>
</dbReference>
<feature type="domain" description="ABC transporter" evidence="10">
    <location>
        <begin position="334"/>
        <end position="567"/>
    </location>
</feature>
<dbReference type="GO" id="GO:0140359">
    <property type="term" value="F:ABC-type transporter activity"/>
    <property type="evidence" value="ECO:0007669"/>
    <property type="project" value="InterPro"/>
</dbReference>
<dbReference type="PROSITE" id="PS50929">
    <property type="entry name" value="ABC_TM1F"/>
    <property type="match status" value="1"/>
</dbReference>
<feature type="transmembrane region" description="Helical" evidence="9">
    <location>
        <begin position="138"/>
        <end position="155"/>
    </location>
</feature>
<dbReference type="GO" id="GO:0005886">
    <property type="term" value="C:plasma membrane"/>
    <property type="evidence" value="ECO:0007669"/>
    <property type="project" value="UniProtKB-SubCell"/>
</dbReference>
<keyword evidence="8 9" id="KW-0472">Membrane</keyword>
<dbReference type="PANTHER" id="PTHR24221">
    <property type="entry name" value="ATP-BINDING CASSETTE SUB-FAMILY B"/>
    <property type="match status" value="1"/>
</dbReference>
<dbReference type="InterPro" id="IPR027417">
    <property type="entry name" value="P-loop_NTPase"/>
</dbReference>
<evidence type="ECO:0000256" key="8">
    <source>
        <dbReference type="ARBA" id="ARBA00023136"/>
    </source>
</evidence>
<evidence type="ECO:0000256" key="5">
    <source>
        <dbReference type="ARBA" id="ARBA00022741"/>
    </source>
</evidence>
<dbReference type="GO" id="GO:0005524">
    <property type="term" value="F:ATP binding"/>
    <property type="evidence" value="ECO:0007669"/>
    <property type="project" value="UniProtKB-KW"/>
</dbReference>
<keyword evidence="4 9" id="KW-0812">Transmembrane</keyword>
<evidence type="ECO:0000256" key="4">
    <source>
        <dbReference type="ARBA" id="ARBA00022692"/>
    </source>
</evidence>
<dbReference type="SMART" id="SM00382">
    <property type="entry name" value="AAA"/>
    <property type="match status" value="1"/>
</dbReference>
<dbReference type="Gene3D" id="1.20.1560.10">
    <property type="entry name" value="ABC transporter type 1, transmembrane domain"/>
    <property type="match status" value="1"/>
</dbReference>
<accession>A0A7D7S4F0</accession>
<keyword evidence="6 12" id="KW-0067">ATP-binding</keyword>
<evidence type="ECO:0000259" key="10">
    <source>
        <dbReference type="PROSITE" id="PS50893"/>
    </source>
</evidence>
<reference evidence="12 13" key="1">
    <citation type="submission" date="2020-07" db="EMBL/GenBank/DDBJ databases">
        <title>Genomic diversity of species in the Neisseriaceae family.</title>
        <authorList>
            <person name="Vincent A.T."/>
            <person name="Bernet E."/>
            <person name="Veyrier F.J."/>
        </authorList>
    </citation>
    <scope>NUCLEOTIDE SEQUENCE [LARGE SCALE GENOMIC DNA]</scope>
    <source>
        <strain evidence="12 13">DSM 22244</strain>
    </source>
</reference>
<evidence type="ECO:0000256" key="9">
    <source>
        <dbReference type="SAM" id="Phobius"/>
    </source>
</evidence>
<dbReference type="GO" id="GO:0016887">
    <property type="term" value="F:ATP hydrolysis activity"/>
    <property type="evidence" value="ECO:0007669"/>
    <property type="project" value="InterPro"/>
</dbReference>
<comment type="subcellular location">
    <subcellularLocation>
        <location evidence="1">Cell membrane</location>
        <topology evidence="1">Multi-pass membrane protein</topology>
    </subcellularLocation>
</comment>
<dbReference type="SUPFAM" id="SSF52540">
    <property type="entry name" value="P-loop containing nucleoside triphosphate hydrolases"/>
    <property type="match status" value="1"/>
</dbReference>
<dbReference type="GO" id="GO:0034040">
    <property type="term" value="F:ATPase-coupled lipid transmembrane transporter activity"/>
    <property type="evidence" value="ECO:0007669"/>
    <property type="project" value="TreeGrafter"/>
</dbReference>
<evidence type="ECO:0000256" key="1">
    <source>
        <dbReference type="ARBA" id="ARBA00004651"/>
    </source>
</evidence>
<feature type="transmembrane region" description="Helical" evidence="9">
    <location>
        <begin position="272"/>
        <end position="293"/>
    </location>
</feature>
<dbReference type="InterPro" id="IPR011527">
    <property type="entry name" value="ABC1_TM_dom"/>
</dbReference>
<feature type="domain" description="ABC transmembrane type-1" evidence="11">
    <location>
        <begin position="20"/>
        <end position="302"/>
    </location>
</feature>